<name>A0A482IY23_9BURK</name>
<dbReference type="GO" id="GO:0030288">
    <property type="term" value="C:outer membrane-bounded periplasmic space"/>
    <property type="evidence" value="ECO:0007669"/>
    <property type="project" value="InterPro"/>
</dbReference>
<feature type="region of interest" description="Disordered" evidence="1">
    <location>
        <begin position="411"/>
        <end position="447"/>
    </location>
</feature>
<dbReference type="Gene3D" id="3.40.50.10610">
    <property type="entry name" value="ABC-type transport auxiliary lipoprotein component"/>
    <property type="match status" value="1"/>
</dbReference>
<protein>
    <recommendedName>
        <fullName evidence="4">Curli production assembly/transport component CsgG</fullName>
    </recommendedName>
</protein>
<dbReference type="PROSITE" id="PS51257">
    <property type="entry name" value="PROKAR_LIPOPROTEIN"/>
    <property type="match status" value="1"/>
</dbReference>
<dbReference type="OrthoDB" id="8595024at2"/>
<organism evidence="2 3">
    <name type="scientific">Cupriavidus metallidurans</name>
    <dbReference type="NCBI Taxonomy" id="119219"/>
    <lineage>
        <taxon>Bacteria</taxon>
        <taxon>Pseudomonadati</taxon>
        <taxon>Pseudomonadota</taxon>
        <taxon>Betaproteobacteria</taxon>
        <taxon>Burkholderiales</taxon>
        <taxon>Burkholderiaceae</taxon>
        <taxon>Cupriavidus</taxon>
    </lineage>
</organism>
<dbReference type="AlphaFoldDB" id="A0A482IY23"/>
<evidence type="ECO:0000313" key="2">
    <source>
        <dbReference type="EMBL" id="QBP13868.1"/>
    </source>
</evidence>
<dbReference type="Proteomes" id="UP000253772">
    <property type="component" value="Chromosome c2"/>
</dbReference>
<evidence type="ECO:0000313" key="3">
    <source>
        <dbReference type="Proteomes" id="UP000253772"/>
    </source>
</evidence>
<dbReference type="Pfam" id="PF03783">
    <property type="entry name" value="CsgG"/>
    <property type="match status" value="1"/>
</dbReference>
<evidence type="ECO:0000256" key="1">
    <source>
        <dbReference type="SAM" id="MobiDB-lite"/>
    </source>
</evidence>
<dbReference type="RefSeq" id="WP_024570752.1">
    <property type="nucleotide sequence ID" value="NZ_CP037901.1"/>
</dbReference>
<reference evidence="2 3" key="1">
    <citation type="submission" date="2019-03" db="EMBL/GenBank/DDBJ databases">
        <title>Comparative insights into the high quality Complete genome sequence of highly metal resistant Cupriavidus metallidurans strain BS1 isolated from a gold-copper mine.</title>
        <authorList>
            <person name="Mazhar H.S."/>
            <person name="Rensing C."/>
        </authorList>
    </citation>
    <scope>NUCLEOTIDE SEQUENCE [LARGE SCALE GENOMIC DNA]</scope>
    <source>
        <strain evidence="2 3">BS1</strain>
    </source>
</reference>
<sequence>MISQARATLAATCAVALLVACGQQSPGDRPVAASPQSGAASNPTAQAGKPDVGAVERVHVSASGVGASAAEAVDQALRQAIMQVTGTTIDLSSTQFKTALGAAVGRDTITLSSAGFAELVSQTTRGAVTNFKVVSLDAPGLMERVYKASIEADVAKFKAPADTGKLRIAIAPLRIGRVGGNNAERIAAELRQRITDALTQSGRFTVLERGDAPELYGEIERIASGEVSNDQFAKIGQGLGADLIWFGSVNAFETGRPADADQAGRAGRWSVSQKFVNVTTREVLFSNTVDGGAAEQSGDRVDAMESGMVRKVVADILVRLYPVSIASRDGYNVVLSQGGQSVRQGATYQVVRLGKELTDPQTGRSLGFTEQECCAVVVDRVTASMSYGHLESVKINLDEVKPGELQLRAEAVSRNEPAGASSVAAKGGRKVVKKSAQLGPPASDANW</sequence>
<dbReference type="InterPro" id="IPR005534">
    <property type="entry name" value="Curli_assmbl/transp-comp_CsgG"/>
</dbReference>
<feature type="compositionally biased region" description="Polar residues" evidence="1">
    <location>
        <begin position="34"/>
        <end position="45"/>
    </location>
</feature>
<accession>A0A482IY23</accession>
<gene>
    <name evidence="2" type="ORF">DDF84_030475</name>
</gene>
<feature type="region of interest" description="Disordered" evidence="1">
    <location>
        <begin position="27"/>
        <end position="51"/>
    </location>
</feature>
<proteinExistence type="predicted"/>
<dbReference type="EMBL" id="CP037901">
    <property type="protein sequence ID" value="QBP13868.1"/>
    <property type="molecule type" value="Genomic_DNA"/>
</dbReference>
<evidence type="ECO:0008006" key="4">
    <source>
        <dbReference type="Google" id="ProtNLM"/>
    </source>
</evidence>